<feature type="compositionally biased region" description="Low complexity" evidence="1">
    <location>
        <begin position="52"/>
        <end position="64"/>
    </location>
</feature>
<feature type="region of interest" description="Disordered" evidence="1">
    <location>
        <begin position="1"/>
        <end position="80"/>
    </location>
</feature>
<accession>A0A1V6PNE7</accession>
<dbReference type="PANTHER" id="PTHR38489:SF1">
    <property type="entry name" value="HISTONE CHAPERONE DOMAIN-CONTAINING PROTEIN"/>
    <property type="match status" value="1"/>
</dbReference>
<feature type="compositionally biased region" description="Acidic residues" evidence="1">
    <location>
        <begin position="35"/>
        <end position="49"/>
    </location>
</feature>
<feature type="compositionally biased region" description="Acidic residues" evidence="1">
    <location>
        <begin position="144"/>
        <end position="154"/>
    </location>
</feature>
<dbReference type="OrthoDB" id="1112980at2759"/>
<dbReference type="STRING" id="69771.A0A1V6PNE7"/>
<proteinExistence type="predicted"/>
<comment type="caution">
    <text evidence="2">The sequence shown here is derived from an EMBL/GenBank/DDBJ whole genome shotgun (WGS) entry which is preliminary data.</text>
</comment>
<reference evidence="3" key="1">
    <citation type="journal article" date="2017" name="Nat. Microbiol.">
        <title>Global analysis of biosynthetic gene clusters reveals vast potential of secondary metabolite production in Penicillium species.</title>
        <authorList>
            <person name="Nielsen J.C."/>
            <person name="Grijseels S."/>
            <person name="Prigent S."/>
            <person name="Ji B."/>
            <person name="Dainat J."/>
            <person name="Nielsen K.F."/>
            <person name="Frisvad J.C."/>
            <person name="Workman M."/>
            <person name="Nielsen J."/>
        </authorList>
    </citation>
    <scope>NUCLEOTIDE SEQUENCE [LARGE SCALE GENOMIC DNA]</scope>
    <source>
        <strain evidence="3">IBT 11843</strain>
    </source>
</reference>
<dbReference type="GO" id="GO:0000492">
    <property type="term" value="P:box C/D snoRNP assembly"/>
    <property type="evidence" value="ECO:0007669"/>
    <property type="project" value="InterPro"/>
</dbReference>
<dbReference type="Proteomes" id="UP000191522">
    <property type="component" value="Unassembled WGS sequence"/>
</dbReference>
<dbReference type="EMBL" id="MDYL01000001">
    <property type="protein sequence ID" value="OQD78484.1"/>
    <property type="molecule type" value="Genomic_DNA"/>
</dbReference>
<feature type="compositionally biased region" description="Basic residues" evidence="1">
    <location>
        <begin position="66"/>
        <end position="78"/>
    </location>
</feature>
<dbReference type="PANTHER" id="PTHR38489">
    <property type="entry name" value="HISTONE CHAPERONE DOMAIN-CONTAINING PROTEIN"/>
    <property type="match status" value="1"/>
</dbReference>
<gene>
    <name evidence="2" type="ORF">PENDEC_c001G02076</name>
</gene>
<dbReference type="OMA" id="QKPRIHR"/>
<organism evidence="2 3">
    <name type="scientific">Penicillium decumbens</name>
    <dbReference type="NCBI Taxonomy" id="69771"/>
    <lineage>
        <taxon>Eukaryota</taxon>
        <taxon>Fungi</taxon>
        <taxon>Dikarya</taxon>
        <taxon>Ascomycota</taxon>
        <taxon>Pezizomycotina</taxon>
        <taxon>Eurotiomycetes</taxon>
        <taxon>Eurotiomycetidae</taxon>
        <taxon>Eurotiales</taxon>
        <taxon>Aspergillaceae</taxon>
        <taxon>Penicillium</taxon>
    </lineage>
</organism>
<name>A0A1V6PNE7_PENDC</name>
<keyword evidence="3" id="KW-1185">Reference proteome</keyword>
<protein>
    <submittedName>
        <fullName evidence="2">Uncharacterized protein</fullName>
    </submittedName>
</protein>
<sequence length="198" mass="21465">MRATNENPKEAHQTSTAHFSDGDDDPTSSSGSSSEESEDDSSEDEDEDREIQQSAADASSIPSIPHRPRPKIKPMKMKRGSDLLSRLSAFLPQMKDANEDLEKEIAAGRGKDLMLDEVDETDGKQYIEMNLGLGVLKEKRDGDDSSEADSDDESPYANAGLNKETSGQGESDVLGKLMGGKKSEKSEANKPSIEEVAE</sequence>
<evidence type="ECO:0000256" key="1">
    <source>
        <dbReference type="SAM" id="MobiDB-lite"/>
    </source>
</evidence>
<dbReference type="InterPro" id="IPR027921">
    <property type="entry name" value="NOPCHAP1"/>
</dbReference>
<evidence type="ECO:0000313" key="3">
    <source>
        <dbReference type="Proteomes" id="UP000191522"/>
    </source>
</evidence>
<feature type="region of interest" description="Disordered" evidence="1">
    <location>
        <begin position="136"/>
        <end position="198"/>
    </location>
</feature>
<dbReference type="AlphaFoldDB" id="A0A1V6PNE7"/>
<dbReference type="Pfam" id="PF15370">
    <property type="entry name" value="NOPCHAP1"/>
    <property type="match status" value="1"/>
</dbReference>
<evidence type="ECO:0000313" key="2">
    <source>
        <dbReference type="EMBL" id="OQD78484.1"/>
    </source>
</evidence>